<evidence type="ECO:0000313" key="2">
    <source>
        <dbReference type="Proteomes" id="UP001163603"/>
    </source>
</evidence>
<accession>A0ACC0XEX3</accession>
<keyword evidence="2" id="KW-1185">Reference proteome</keyword>
<reference evidence="2" key="1">
    <citation type="journal article" date="2023" name="G3 (Bethesda)">
        <title>Genome assembly and association tests identify interacting loci associated with vigor, precocity, and sex in interspecific pistachio rootstocks.</title>
        <authorList>
            <person name="Palmer W."/>
            <person name="Jacygrad E."/>
            <person name="Sagayaradj S."/>
            <person name="Cavanaugh K."/>
            <person name="Han R."/>
            <person name="Bertier L."/>
            <person name="Beede B."/>
            <person name="Kafkas S."/>
            <person name="Golino D."/>
            <person name="Preece J."/>
            <person name="Michelmore R."/>
        </authorList>
    </citation>
    <scope>NUCLEOTIDE SEQUENCE [LARGE SCALE GENOMIC DNA]</scope>
</reference>
<sequence length="49" mass="5211">MCSKVNPCQNVEIGDINMVYNGGNEGRATSPCSNVEAILRGNHNPTTCT</sequence>
<name>A0ACC0XEX3_9ROSI</name>
<gene>
    <name evidence="1" type="ORF">Pint_21714</name>
</gene>
<evidence type="ECO:0000313" key="1">
    <source>
        <dbReference type="EMBL" id="KAJ0014896.1"/>
    </source>
</evidence>
<dbReference type="EMBL" id="CM047748">
    <property type="protein sequence ID" value="KAJ0014896.1"/>
    <property type="molecule type" value="Genomic_DNA"/>
</dbReference>
<protein>
    <submittedName>
        <fullName evidence="1">Uncharacterized protein</fullName>
    </submittedName>
</protein>
<dbReference type="Proteomes" id="UP001163603">
    <property type="component" value="Chromosome 13"/>
</dbReference>
<comment type="caution">
    <text evidence="1">The sequence shown here is derived from an EMBL/GenBank/DDBJ whole genome shotgun (WGS) entry which is preliminary data.</text>
</comment>
<organism evidence="1 2">
    <name type="scientific">Pistacia integerrima</name>
    <dbReference type="NCBI Taxonomy" id="434235"/>
    <lineage>
        <taxon>Eukaryota</taxon>
        <taxon>Viridiplantae</taxon>
        <taxon>Streptophyta</taxon>
        <taxon>Embryophyta</taxon>
        <taxon>Tracheophyta</taxon>
        <taxon>Spermatophyta</taxon>
        <taxon>Magnoliopsida</taxon>
        <taxon>eudicotyledons</taxon>
        <taxon>Gunneridae</taxon>
        <taxon>Pentapetalae</taxon>
        <taxon>rosids</taxon>
        <taxon>malvids</taxon>
        <taxon>Sapindales</taxon>
        <taxon>Anacardiaceae</taxon>
        <taxon>Pistacia</taxon>
    </lineage>
</organism>
<proteinExistence type="predicted"/>